<protein>
    <submittedName>
        <fullName evidence="3">DegV family EDD domain-containing protein</fullName>
    </submittedName>
</protein>
<dbReference type="AlphaFoldDB" id="A0A859DSQ0"/>
<comment type="function">
    <text evidence="1">May bind long-chain fatty acids, such as palmitate, and may play a role in lipid transport or fatty acid metabolism.</text>
</comment>
<dbReference type="InterPro" id="IPR050270">
    <property type="entry name" value="DegV_domain_contain"/>
</dbReference>
<dbReference type="Gene3D" id="3.40.50.10440">
    <property type="entry name" value="Dihydroxyacetone kinase, domain 1"/>
    <property type="match status" value="1"/>
</dbReference>
<evidence type="ECO:0000313" key="4">
    <source>
        <dbReference type="EMBL" id="QKO30503.1"/>
    </source>
</evidence>
<dbReference type="Pfam" id="PF02645">
    <property type="entry name" value="DegV"/>
    <property type="match status" value="1"/>
</dbReference>
<dbReference type="InterPro" id="IPR043168">
    <property type="entry name" value="DegV_C"/>
</dbReference>
<dbReference type="PANTHER" id="PTHR33434">
    <property type="entry name" value="DEGV DOMAIN-CONTAINING PROTEIN DR_1986-RELATED"/>
    <property type="match status" value="1"/>
</dbReference>
<dbReference type="Gene3D" id="2.20.28.50">
    <property type="entry name" value="degv family protein"/>
    <property type="match status" value="1"/>
</dbReference>
<dbReference type="KEGG" id="clf:GJQ69_08345"/>
<dbReference type="Proteomes" id="UP000501316">
    <property type="component" value="Chromosome"/>
</dbReference>
<evidence type="ECO:0000256" key="1">
    <source>
        <dbReference type="ARBA" id="ARBA00003238"/>
    </source>
</evidence>
<evidence type="ECO:0000256" key="2">
    <source>
        <dbReference type="ARBA" id="ARBA00023121"/>
    </source>
</evidence>
<dbReference type="PANTHER" id="PTHR33434:SF3">
    <property type="entry name" value="DEGV DOMAIN-CONTAINING PROTEIN YITS"/>
    <property type="match status" value="1"/>
</dbReference>
<dbReference type="NCBIfam" id="TIGR00762">
    <property type="entry name" value="DegV"/>
    <property type="match status" value="1"/>
</dbReference>
<dbReference type="SUPFAM" id="SSF82549">
    <property type="entry name" value="DAK1/DegV-like"/>
    <property type="match status" value="1"/>
</dbReference>
<dbReference type="EMBL" id="CP046161">
    <property type="protein sequence ID" value="QKO30503.1"/>
    <property type="molecule type" value="Genomic_DNA"/>
</dbReference>
<evidence type="ECO:0000313" key="5">
    <source>
        <dbReference type="Proteomes" id="UP000501316"/>
    </source>
</evidence>
<organism evidence="3 5">
    <name type="scientific">Caproicibacterium lactatifermentans</name>
    <dbReference type="NCBI Taxonomy" id="2666138"/>
    <lineage>
        <taxon>Bacteria</taxon>
        <taxon>Bacillati</taxon>
        <taxon>Bacillota</taxon>
        <taxon>Clostridia</taxon>
        <taxon>Eubacteriales</taxon>
        <taxon>Oscillospiraceae</taxon>
        <taxon>Caproicibacterium</taxon>
    </lineage>
</organism>
<evidence type="ECO:0000313" key="3">
    <source>
        <dbReference type="EMBL" id="QKN24485.1"/>
    </source>
</evidence>
<dbReference type="Proteomes" id="UP000509623">
    <property type="component" value="Chromosome"/>
</dbReference>
<evidence type="ECO:0000313" key="6">
    <source>
        <dbReference type="Proteomes" id="UP000509623"/>
    </source>
</evidence>
<reference evidence="4" key="3">
    <citation type="journal article" date="2022" name="Int. J. Syst. Evol. Microbiol.">
        <title>Caproicibacterium lactatifermentans sp. nov., isolated from pit clay used for the production of Chinese strong aroma-type liquor.</title>
        <authorList>
            <person name="Wang H."/>
            <person name="Gu Y."/>
            <person name="Zhao D."/>
            <person name="Qiao Z."/>
            <person name="Zheng J."/>
            <person name="Gao J."/>
            <person name="Ren C."/>
            <person name="Xu Y."/>
        </authorList>
    </citation>
    <scope>NUCLEOTIDE SEQUENCE</scope>
    <source>
        <strain evidence="4">JNU-WLY1368</strain>
    </source>
</reference>
<reference evidence="4" key="2">
    <citation type="journal article" date="2021" name="Appl. Environ. Microbiol.">
        <title>Adaptability of a Caproate-Producing Bacterium Contributes to Its Dominance in an Anaerobic Fermentation System.</title>
        <authorList>
            <person name="Wang H."/>
            <person name="Gu Y."/>
            <person name="Zhou W."/>
            <person name="Zhao D."/>
            <person name="Qiao Z."/>
            <person name="Zheng J."/>
            <person name="Gao J."/>
            <person name="Chen X."/>
            <person name="Ren C."/>
            <person name="Xu Y."/>
        </authorList>
    </citation>
    <scope>NUCLEOTIDE SEQUENCE</scope>
    <source>
        <strain evidence="4">JNU-WLY1368</strain>
    </source>
</reference>
<dbReference type="Gene3D" id="3.30.1180.10">
    <property type="match status" value="1"/>
</dbReference>
<accession>A0A859DSQ0</accession>
<keyword evidence="2" id="KW-0446">Lipid-binding</keyword>
<dbReference type="PROSITE" id="PS51482">
    <property type="entry name" value="DEGV"/>
    <property type="match status" value="1"/>
</dbReference>
<dbReference type="GO" id="GO:0008289">
    <property type="term" value="F:lipid binding"/>
    <property type="evidence" value="ECO:0007669"/>
    <property type="project" value="UniProtKB-KW"/>
</dbReference>
<gene>
    <name evidence="3" type="ORF">GJQ69_08345</name>
    <name evidence="4" type="ORF">GKP14_05460</name>
</gene>
<keyword evidence="6" id="KW-1185">Reference proteome</keyword>
<reference evidence="5 6" key="1">
    <citation type="submission" date="2019-11" db="EMBL/GenBank/DDBJ databases">
        <authorList>
            <person name="Ren C."/>
            <person name="Wang H."/>
            <person name="Xu Y."/>
        </authorList>
    </citation>
    <scope>NUCLEOTIDE SEQUENCE [LARGE SCALE GENOMIC DNA]</scope>
    <source>
        <strain evidence="6">JNU-WLY1368</strain>
        <strain evidence="3 5">LBM 19010</strain>
    </source>
</reference>
<dbReference type="InterPro" id="IPR003797">
    <property type="entry name" value="DegV"/>
</dbReference>
<dbReference type="EMBL" id="CP046051">
    <property type="protein sequence ID" value="QKN24485.1"/>
    <property type="molecule type" value="Genomic_DNA"/>
</dbReference>
<name>A0A859DSQ0_9FIRM</name>
<proteinExistence type="predicted"/>
<sequence>MMMYASCMIFIWKCIPLKEAVLPMDSSYQIITDATCDLPVDLVKKLGLAVIPMPFMMDGKEYYQYSDNHDFPSHDFYDALRAGKWVTTSQITAADYVDAFRPYLEAGKDILYIAFSSGLSGTWQRAYEAMEALRKEYPQRCIEGVDSLTATLGEGLLVYLACCKQQQENLSLHELKAWTEVYRFCVSGWFMVDDLNHLKRGGRVNAAAALVGSMLGIKPILQINQEGKLIVREKARGRRNAILNLLNKMETRFTKDTSLQTVFIVHADCAADAKAVEKEVHARFKPSHIFVNSLGPVIGAHTGPDAMAIFYMAKDRE</sequence>